<dbReference type="PANTHER" id="PTHR28244">
    <property type="entry name" value="RNA POLYMERASE I-SPECIFIC TRANSCRIPTION INITIATION FACTOR RRN11"/>
    <property type="match status" value="1"/>
</dbReference>
<dbReference type="Pfam" id="PF04090">
    <property type="entry name" value="Rrn11"/>
    <property type="match status" value="1"/>
</dbReference>
<dbReference type="VEuPathDB" id="FungiDB:B1J91_J11792g"/>
<keyword evidence="2" id="KW-0648">Protein biosynthesis</keyword>
<accession>A0A0W0DBP5</accession>
<dbReference type="VEuPathDB" id="FungiDB:GVI51_J11605"/>
<evidence type="ECO:0000313" key="3">
    <source>
        <dbReference type="EMBL" id="KTB09673.1"/>
    </source>
</evidence>
<dbReference type="InterPro" id="IPR016850">
    <property type="entry name" value="TIF_Rrn11_budding_yeast"/>
</dbReference>
<feature type="compositionally biased region" description="Polar residues" evidence="1">
    <location>
        <begin position="43"/>
        <end position="65"/>
    </location>
</feature>
<dbReference type="GO" id="GO:0042790">
    <property type="term" value="P:nucleolar large rRNA transcription by RNA polymerase I"/>
    <property type="evidence" value="ECO:0007669"/>
    <property type="project" value="EnsemblFungi"/>
</dbReference>
<dbReference type="GO" id="GO:0017025">
    <property type="term" value="F:TBP-class protein binding"/>
    <property type="evidence" value="ECO:0007669"/>
    <property type="project" value="EnsemblFungi"/>
</dbReference>
<dbReference type="VEuPathDB" id="FungiDB:CAGL0J11792g"/>
<evidence type="ECO:0000256" key="1">
    <source>
        <dbReference type="SAM" id="MobiDB-lite"/>
    </source>
</evidence>
<dbReference type="InterPro" id="IPR053029">
    <property type="entry name" value="RNA_pol_I-specific_init_factor"/>
</dbReference>
<dbReference type="GO" id="GO:0070860">
    <property type="term" value="C:RNA polymerase I core factor complex"/>
    <property type="evidence" value="ECO:0007669"/>
    <property type="project" value="EnsemblFungi"/>
</dbReference>
<dbReference type="AlphaFoldDB" id="A0A0W0DBP5"/>
<dbReference type="GO" id="GO:0003743">
    <property type="term" value="F:translation initiation factor activity"/>
    <property type="evidence" value="ECO:0007669"/>
    <property type="project" value="UniProtKB-KW"/>
</dbReference>
<reference evidence="2 4" key="1">
    <citation type="submission" date="2015-10" db="EMBL/GenBank/DDBJ databases">
        <title>Draft genomes sequences of Candida glabrata isolates 1A, 1B, 2A, 2B, 3A and 3B.</title>
        <authorList>
            <person name="Haavelsrud O.E."/>
            <person name="Gaustad P."/>
        </authorList>
    </citation>
    <scope>NUCLEOTIDE SEQUENCE [LARGE SCALE GENOMIC DNA]</scope>
    <source>
        <strain evidence="2">910700640</strain>
    </source>
</reference>
<dbReference type="GO" id="GO:0001164">
    <property type="term" value="F:RNA polymerase I core promoter sequence-specific DNA binding"/>
    <property type="evidence" value="ECO:0007669"/>
    <property type="project" value="EnsemblFungi"/>
</dbReference>
<proteinExistence type="predicted"/>
<dbReference type="VEuPathDB" id="FungiDB:GWK60_J11583"/>
<keyword evidence="2" id="KW-0396">Initiation factor</keyword>
<organism evidence="2 4">
    <name type="scientific">Candida glabrata</name>
    <name type="common">Yeast</name>
    <name type="synonym">Torulopsis glabrata</name>
    <dbReference type="NCBI Taxonomy" id="5478"/>
    <lineage>
        <taxon>Eukaryota</taxon>
        <taxon>Fungi</taxon>
        <taxon>Dikarya</taxon>
        <taxon>Ascomycota</taxon>
        <taxon>Saccharomycotina</taxon>
        <taxon>Saccharomycetes</taxon>
        <taxon>Saccharomycetales</taxon>
        <taxon>Saccharomycetaceae</taxon>
        <taxon>Nakaseomyces</taxon>
    </lineage>
</organism>
<feature type="compositionally biased region" description="Basic and acidic residues" evidence="1">
    <location>
        <begin position="67"/>
        <end position="78"/>
    </location>
</feature>
<dbReference type="Proteomes" id="UP000054886">
    <property type="component" value="Unassembled WGS sequence"/>
</dbReference>
<sequence length="510" mass="60432">MFEVPITYNCRRLNVERRVRYQYINILSRKYHAKRRSKRRRQANSLPTPENSAVENDQSESQLPSREQIKEKKMKLGEDYSDSEAETSSEGEDTTKDDNEFANDMNKFEKLFYRKYEKPEHSFEVWYDGNSVNTKKKHELKKTHIHYTRLNRVERIAKKRVEKNVVHMPLVNKRYFDIKSEGYEVLEPLVDIDSYLLKHIEILTQILFSSVSQGNWDIAYRTFSLLIRIPEVDIRNIWGLGTRILMERGQTTRSLEFLKWMSTVYSSKQNFVQSHCHRKAPVFRSGSRTHTPKYALTWLWNCLIKVTELISIEEEKGVNTNEEENDNGSKQSAMDKLTELIDKISEMVLVPPYLDDPEIWFIYSMCHMVHADYLSGKFNCQRLSGSRRDIARNQVTQHIHYVKTYLQNCSQKGNFEYPKQFIQSRLEEFEKRMYEDESKPENMKLQKSYDNTSYSNEDDEENPFQIDESNSFLGNLVEEGIDPVIKTHWEPTMNMDALKFNYNSTDDSSE</sequence>
<name>A0A0W0DBP5_CANGB</name>
<dbReference type="GO" id="GO:0001181">
    <property type="term" value="F:RNA polymerase I general transcription initiation factor activity"/>
    <property type="evidence" value="ECO:0007669"/>
    <property type="project" value="InterPro"/>
</dbReference>
<dbReference type="EMBL" id="LLZZ01000185">
    <property type="protein sequence ID" value="KTA95216.1"/>
    <property type="molecule type" value="Genomic_DNA"/>
</dbReference>
<feature type="compositionally biased region" description="Acidic residues" evidence="1">
    <location>
        <begin position="79"/>
        <end position="92"/>
    </location>
</feature>
<dbReference type="PANTHER" id="PTHR28244:SF1">
    <property type="entry name" value="RNA POLYMERASE I-SPECIFIC TRANSCRIPTION INITIATION FACTOR RRN11"/>
    <property type="match status" value="1"/>
</dbReference>
<dbReference type="InterPro" id="IPR007224">
    <property type="entry name" value="TIF_Rrn11"/>
</dbReference>
<dbReference type="PIRSF" id="PIRSF027133">
    <property type="entry name" value="Rrn11"/>
    <property type="match status" value="1"/>
</dbReference>
<evidence type="ECO:0000313" key="2">
    <source>
        <dbReference type="EMBL" id="KTA95216.1"/>
    </source>
</evidence>
<dbReference type="EMBL" id="LLZZ01000086">
    <property type="protein sequence ID" value="KTB09673.1"/>
    <property type="molecule type" value="Genomic_DNA"/>
</dbReference>
<feature type="compositionally biased region" description="Basic residues" evidence="1">
    <location>
        <begin position="32"/>
        <end position="42"/>
    </location>
</feature>
<gene>
    <name evidence="3" type="ORF">AO440_004902</name>
    <name evidence="2" type="ORF">AO440_005536</name>
</gene>
<feature type="region of interest" description="Disordered" evidence="1">
    <location>
        <begin position="434"/>
        <end position="465"/>
    </location>
</feature>
<comment type="caution">
    <text evidence="2">The sequence shown here is derived from an EMBL/GenBank/DDBJ whole genome shotgun (WGS) entry which is preliminary data.</text>
</comment>
<feature type="region of interest" description="Disordered" evidence="1">
    <location>
        <begin position="32"/>
        <end position="100"/>
    </location>
</feature>
<evidence type="ECO:0000313" key="4">
    <source>
        <dbReference type="Proteomes" id="UP000054886"/>
    </source>
</evidence>
<feature type="compositionally biased region" description="Basic and acidic residues" evidence="1">
    <location>
        <begin position="434"/>
        <end position="444"/>
    </location>
</feature>
<protein>
    <submittedName>
        <fullName evidence="2">RNA polymerase I-specific transcription initiation factor RRN11</fullName>
    </submittedName>
</protein>